<feature type="binding site" evidence="5">
    <location>
        <position position="200"/>
    </location>
    <ligand>
        <name>S-adenosyl-L-methionine</name>
        <dbReference type="ChEBI" id="CHEBI:59789"/>
    </ligand>
</feature>
<comment type="catalytic activity">
    <reaction evidence="4 5">
        <text>L-glutaminyl-[peptide chain release factor] + S-adenosyl-L-methionine = N(5)-methyl-L-glutaminyl-[peptide chain release factor] + S-adenosyl-L-homocysteine + H(+)</text>
        <dbReference type="Rhea" id="RHEA:42896"/>
        <dbReference type="Rhea" id="RHEA-COMP:10271"/>
        <dbReference type="Rhea" id="RHEA-COMP:10272"/>
        <dbReference type="ChEBI" id="CHEBI:15378"/>
        <dbReference type="ChEBI" id="CHEBI:30011"/>
        <dbReference type="ChEBI" id="CHEBI:57856"/>
        <dbReference type="ChEBI" id="CHEBI:59789"/>
        <dbReference type="ChEBI" id="CHEBI:61891"/>
        <dbReference type="EC" id="2.1.1.297"/>
    </reaction>
</comment>
<dbReference type="CDD" id="cd02440">
    <property type="entry name" value="AdoMet_MTases"/>
    <property type="match status" value="1"/>
</dbReference>
<dbReference type="Pfam" id="PF17827">
    <property type="entry name" value="PrmC_N"/>
    <property type="match status" value="1"/>
</dbReference>
<keyword evidence="3 5" id="KW-0949">S-adenosyl-L-methionine</keyword>
<dbReference type="HAMAP" id="MF_02126">
    <property type="entry name" value="RF_methyltr_PrmC"/>
    <property type="match status" value="1"/>
</dbReference>
<dbReference type="InterPro" id="IPR019874">
    <property type="entry name" value="RF_methyltr_PrmC"/>
</dbReference>
<feature type="binding site" evidence="5">
    <location>
        <begin position="200"/>
        <end position="203"/>
    </location>
    <ligand>
        <name>substrate</name>
    </ligand>
</feature>
<dbReference type="PANTHER" id="PTHR18895">
    <property type="entry name" value="HEMK METHYLTRANSFERASE"/>
    <property type="match status" value="1"/>
</dbReference>
<feature type="binding site" evidence="5">
    <location>
        <begin position="132"/>
        <end position="136"/>
    </location>
    <ligand>
        <name>S-adenosyl-L-methionine</name>
        <dbReference type="ChEBI" id="CHEBI:59789"/>
    </ligand>
</feature>
<dbReference type="Pfam" id="PF05175">
    <property type="entry name" value="MTS"/>
    <property type="match status" value="1"/>
</dbReference>
<keyword evidence="9" id="KW-1185">Reference proteome</keyword>
<dbReference type="PANTHER" id="PTHR18895:SF74">
    <property type="entry name" value="MTRF1L RELEASE FACTOR GLUTAMINE METHYLTRANSFERASE"/>
    <property type="match status" value="1"/>
</dbReference>
<dbReference type="EC" id="2.1.1.297" evidence="5"/>
<keyword evidence="2 5" id="KW-0808">Transferase</keyword>
<comment type="caution">
    <text evidence="5">Lacks conserved residue(s) required for the propagation of feature annotation.</text>
</comment>
<dbReference type="InterPro" id="IPR002052">
    <property type="entry name" value="DNA_methylase_N6_adenine_CS"/>
</dbReference>
<dbReference type="NCBIfam" id="TIGR03534">
    <property type="entry name" value="RF_mod_PrmC"/>
    <property type="match status" value="1"/>
</dbReference>
<evidence type="ECO:0000313" key="9">
    <source>
        <dbReference type="Proteomes" id="UP000252100"/>
    </source>
</evidence>
<keyword evidence="1 5" id="KW-0489">Methyltransferase</keyword>
<evidence type="ECO:0000313" key="8">
    <source>
        <dbReference type="EMBL" id="AXF56394.1"/>
    </source>
</evidence>
<evidence type="ECO:0000256" key="2">
    <source>
        <dbReference type="ARBA" id="ARBA00022679"/>
    </source>
</evidence>
<dbReference type="GO" id="GO:0003676">
    <property type="term" value="F:nucleic acid binding"/>
    <property type="evidence" value="ECO:0007669"/>
    <property type="project" value="InterPro"/>
</dbReference>
<feature type="domain" description="Release factor glutamine methyltransferase N-terminal" evidence="7">
    <location>
        <begin position="18"/>
        <end position="85"/>
    </location>
</feature>
<dbReference type="GO" id="GO:0102559">
    <property type="term" value="F:peptide chain release factor N(5)-glutamine methyltransferase activity"/>
    <property type="evidence" value="ECO:0007669"/>
    <property type="project" value="UniProtKB-EC"/>
</dbReference>
<dbReference type="InterPro" id="IPR040758">
    <property type="entry name" value="PrmC_N"/>
</dbReference>
<dbReference type="InterPro" id="IPR004556">
    <property type="entry name" value="HemK-like"/>
</dbReference>
<dbReference type="AlphaFoldDB" id="A0A345BZL3"/>
<reference evidence="8 9" key="1">
    <citation type="journal article" date="2018" name="J. Microbiol.">
        <title>Salicibibacter kimchii gen. nov., sp. nov., a moderately halophilic and alkalitolerant bacterium in the family Bacillaceae, isolated from kimchi.</title>
        <authorList>
            <person name="Jang J.Y."/>
            <person name="Oh Y.J."/>
            <person name="Lim S.K."/>
            <person name="Park H.K."/>
            <person name="Lee C."/>
            <person name="Kim J.Y."/>
            <person name="Lee M.A."/>
            <person name="Choi H.J."/>
        </authorList>
    </citation>
    <scope>NUCLEOTIDE SEQUENCE [LARGE SCALE GENOMIC DNA]</scope>
    <source>
        <strain evidence="8 9">NKC1-1</strain>
    </source>
</reference>
<comment type="similarity">
    <text evidence="5">Belongs to the protein N5-glutamine methyltransferase family. PrmC subfamily.</text>
</comment>
<dbReference type="EMBL" id="CP031092">
    <property type="protein sequence ID" value="AXF56394.1"/>
    <property type="molecule type" value="Genomic_DNA"/>
</dbReference>
<evidence type="ECO:0000259" key="7">
    <source>
        <dbReference type="Pfam" id="PF17827"/>
    </source>
</evidence>
<evidence type="ECO:0000256" key="5">
    <source>
        <dbReference type="HAMAP-Rule" id="MF_02126"/>
    </source>
</evidence>
<feature type="binding site" evidence="5">
    <location>
        <position position="155"/>
    </location>
    <ligand>
        <name>S-adenosyl-L-methionine</name>
        <dbReference type="ChEBI" id="CHEBI:59789"/>
    </ligand>
</feature>
<evidence type="ECO:0000256" key="1">
    <source>
        <dbReference type="ARBA" id="ARBA00022603"/>
    </source>
</evidence>
<name>A0A345BZL3_9BACI</name>
<dbReference type="InterPro" id="IPR029063">
    <property type="entry name" value="SAM-dependent_MTases_sf"/>
</dbReference>
<sequence length="294" mass="32704">MPNNNEQGMPAAAPRVSEALQWASSFFQKKGLEKKAAEYLMQDLLQMESVSYHLHVREYLSNEQWERYKTWVKRHGEGEPVQYITDGAYFYGRPFSVNPSVLIPRHETEELVELVLAKTKKRLARPRIADVGTGSGAIAVTLALEWPEATVSALDVSREALAIAKGNGEALGASSVEFIEGNMLAPLREQGKQMDMIVANPPYIATREWRGLASLVRDHEPREALDGGGDGLFFYRKLAKDIPHVLAADGLAFFEIGEMQGPAVVLLMEQQLPVADVDIVQDINGKDRFVVVER</sequence>
<dbReference type="InterPro" id="IPR007848">
    <property type="entry name" value="Small_mtfrase_dom"/>
</dbReference>
<dbReference type="Proteomes" id="UP000252100">
    <property type="component" value="Chromosome"/>
</dbReference>
<dbReference type="Gene3D" id="3.40.50.150">
    <property type="entry name" value="Vaccinia Virus protein VP39"/>
    <property type="match status" value="1"/>
</dbReference>
<dbReference type="KEGG" id="rue:DT065_10435"/>
<dbReference type="SUPFAM" id="SSF53335">
    <property type="entry name" value="S-adenosyl-L-methionine-dependent methyltransferases"/>
    <property type="match status" value="1"/>
</dbReference>
<dbReference type="PROSITE" id="PS00092">
    <property type="entry name" value="N6_MTASE"/>
    <property type="match status" value="1"/>
</dbReference>
<comment type="function">
    <text evidence="5">Methylates the class 1 translation termination release factors RF1/PrfA and RF2/PrfB on the glutamine residue of the universally conserved GGQ motif.</text>
</comment>
<evidence type="ECO:0000259" key="6">
    <source>
        <dbReference type="Pfam" id="PF05175"/>
    </source>
</evidence>
<accession>A0A345BZL3</accession>
<feature type="domain" description="Methyltransferase small" evidence="6">
    <location>
        <begin position="116"/>
        <end position="208"/>
    </location>
</feature>
<proteinExistence type="inferred from homology"/>
<evidence type="ECO:0000256" key="3">
    <source>
        <dbReference type="ARBA" id="ARBA00022691"/>
    </source>
</evidence>
<gene>
    <name evidence="5 8" type="primary">prmC</name>
    <name evidence="8" type="ORF">DT065_10435</name>
</gene>
<dbReference type="OrthoDB" id="9800643at2"/>
<protein>
    <recommendedName>
        <fullName evidence="5">Release factor glutamine methyltransferase</fullName>
        <shortName evidence="5">RF MTase</shortName>
        <ecNumber evidence="5">2.1.1.297</ecNumber>
    </recommendedName>
    <alternativeName>
        <fullName evidence="5">N5-glutamine methyltransferase PrmC</fullName>
    </alternativeName>
    <alternativeName>
        <fullName evidence="5">Protein-(glutamine-N5) MTase PrmC</fullName>
    </alternativeName>
    <alternativeName>
        <fullName evidence="5">Protein-glutamine N-methyltransferase PrmC</fullName>
    </alternativeName>
</protein>
<dbReference type="NCBIfam" id="TIGR00536">
    <property type="entry name" value="hemK_fam"/>
    <property type="match status" value="1"/>
</dbReference>
<dbReference type="InterPro" id="IPR050320">
    <property type="entry name" value="N5-glutamine_MTase"/>
</dbReference>
<dbReference type="RefSeq" id="WP_114373142.1">
    <property type="nucleotide sequence ID" value="NZ_CP031092.1"/>
</dbReference>
<evidence type="ECO:0000256" key="4">
    <source>
        <dbReference type="ARBA" id="ARBA00048391"/>
    </source>
</evidence>
<dbReference type="GO" id="GO:0032259">
    <property type="term" value="P:methylation"/>
    <property type="evidence" value="ECO:0007669"/>
    <property type="project" value="UniProtKB-KW"/>
</dbReference>
<organism evidence="8 9">
    <name type="scientific">Salicibibacter kimchii</name>
    <dbReference type="NCBI Taxonomy" id="2099786"/>
    <lineage>
        <taxon>Bacteria</taxon>
        <taxon>Bacillati</taxon>
        <taxon>Bacillota</taxon>
        <taxon>Bacilli</taxon>
        <taxon>Bacillales</taxon>
        <taxon>Bacillaceae</taxon>
        <taxon>Salicibibacter</taxon>
    </lineage>
</organism>
<dbReference type="Gene3D" id="1.10.8.10">
    <property type="entry name" value="DNA helicase RuvA subunit, C-terminal domain"/>
    <property type="match status" value="1"/>
</dbReference>